<evidence type="ECO:0000259" key="9">
    <source>
        <dbReference type="Pfam" id="PF00482"/>
    </source>
</evidence>
<dbReference type="InterPro" id="IPR018076">
    <property type="entry name" value="T2SS_GspF_dom"/>
</dbReference>
<evidence type="ECO:0000256" key="1">
    <source>
        <dbReference type="ARBA" id="ARBA00004429"/>
    </source>
</evidence>
<feature type="transmembrane region" description="Helical" evidence="8">
    <location>
        <begin position="294"/>
        <end position="314"/>
    </location>
</feature>
<sequence>MIKANLPLYDSILKLKDEGQSILGRGFIKKLNAFLERMTSGESLSFSFEPFIPKEELSLIYSSEKSGTLADGFEGLVNIINYKDELNGKIKKSLAFPLIMFCLALVVIAGYSLKVFPAFERVLPVSRWPAVTSSLYTLGLDLAAGLWIKIGIAFVIAVIIIKLLLANTTGIIRDNYLDRVIPFSIYKQLNAAILISNLASMLKNNIPMQEGFDIISLNSNRWLLSHINRMKRNMSNGLNYGQVLDTGIFDKNILLNISLYSALPSFFDVLSSVSDITKVNINTKIEKLAGLLKSFSTLLLGGTVIWVFLALFSLSDQLSKMSAS</sequence>
<name>A0A198FNY0_9GAMM</name>
<keyword evidence="6 8" id="KW-1133">Transmembrane helix</keyword>
<keyword evidence="5 8" id="KW-0812">Transmembrane</keyword>
<evidence type="ECO:0000313" key="10">
    <source>
        <dbReference type="EMBL" id="OAT26475.1"/>
    </source>
</evidence>
<dbReference type="InterPro" id="IPR042094">
    <property type="entry name" value="T2SS_GspF_sf"/>
</dbReference>
<evidence type="ECO:0000256" key="2">
    <source>
        <dbReference type="ARBA" id="ARBA00005745"/>
    </source>
</evidence>
<keyword evidence="3" id="KW-1003">Cell membrane</keyword>
<dbReference type="PANTHER" id="PTHR30012:SF7">
    <property type="entry name" value="PROTEIN TRANSPORT PROTEIN HOFC HOMOLOG"/>
    <property type="match status" value="1"/>
</dbReference>
<organism evidence="10 11">
    <name type="scientific">Proteus myxofaciens ATCC 19692</name>
    <dbReference type="NCBI Taxonomy" id="1354337"/>
    <lineage>
        <taxon>Bacteria</taxon>
        <taxon>Pseudomonadati</taxon>
        <taxon>Pseudomonadota</taxon>
        <taxon>Gammaproteobacteria</taxon>
        <taxon>Enterobacterales</taxon>
        <taxon>Morganellaceae</taxon>
        <taxon>Proteus</taxon>
    </lineage>
</organism>
<dbReference type="GO" id="GO:0005886">
    <property type="term" value="C:plasma membrane"/>
    <property type="evidence" value="ECO:0007669"/>
    <property type="project" value="UniProtKB-SubCell"/>
</dbReference>
<dbReference type="EMBL" id="LXEN01000101">
    <property type="protein sequence ID" value="OAT26475.1"/>
    <property type="molecule type" value="Genomic_DNA"/>
</dbReference>
<dbReference type="Proteomes" id="UP000094023">
    <property type="component" value="Unassembled WGS sequence"/>
</dbReference>
<dbReference type="GO" id="GO:0015628">
    <property type="term" value="P:protein secretion by the type II secretion system"/>
    <property type="evidence" value="ECO:0007669"/>
    <property type="project" value="TreeGrafter"/>
</dbReference>
<proteinExistence type="inferred from homology"/>
<comment type="subcellular location">
    <subcellularLocation>
        <location evidence="1">Cell inner membrane</location>
        <topology evidence="1">Multi-pass membrane protein</topology>
    </subcellularLocation>
</comment>
<evidence type="ECO:0000256" key="5">
    <source>
        <dbReference type="ARBA" id="ARBA00022692"/>
    </source>
</evidence>
<dbReference type="PANTHER" id="PTHR30012">
    <property type="entry name" value="GENERAL SECRETION PATHWAY PROTEIN"/>
    <property type="match status" value="1"/>
</dbReference>
<protein>
    <submittedName>
        <fullName evidence="10">PilC family type IV fimbrial assembly protein</fullName>
    </submittedName>
</protein>
<comment type="caution">
    <text evidence="10">The sequence shown here is derived from an EMBL/GenBank/DDBJ whole genome shotgun (WGS) entry which is preliminary data.</text>
</comment>
<evidence type="ECO:0000256" key="3">
    <source>
        <dbReference type="ARBA" id="ARBA00022475"/>
    </source>
</evidence>
<accession>A0A198FNY0</accession>
<evidence type="ECO:0000256" key="7">
    <source>
        <dbReference type="ARBA" id="ARBA00023136"/>
    </source>
</evidence>
<dbReference type="STRING" id="1354337.M983_2136"/>
<comment type="similarity">
    <text evidence="2">Belongs to the GSP F family.</text>
</comment>
<gene>
    <name evidence="10" type="ORF">M983_2136</name>
</gene>
<evidence type="ECO:0000256" key="4">
    <source>
        <dbReference type="ARBA" id="ARBA00022519"/>
    </source>
</evidence>
<reference evidence="10 11" key="1">
    <citation type="submission" date="2016-04" db="EMBL/GenBank/DDBJ databases">
        <title>ATOL: Assembling a taxonomically balanced genome-scale reconstruction of the evolutionary history of the Enterobacteriaceae.</title>
        <authorList>
            <person name="Plunkett G.III."/>
            <person name="Neeno-Eckwall E.C."/>
            <person name="Glasner J.D."/>
            <person name="Perna N.T."/>
        </authorList>
    </citation>
    <scope>NUCLEOTIDE SEQUENCE [LARGE SCALE GENOMIC DNA]</scope>
    <source>
        <strain evidence="10 11">ATCC 19692</strain>
    </source>
</reference>
<dbReference type="Gene3D" id="1.20.81.30">
    <property type="entry name" value="Type II secretion system (T2SS), domain F"/>
    <property type="match status" value="2"/>
</dbReference>
<dbReference type="InterPro" id="IPR003004">
    <property type="entry name" value="GspF/PilC"/>
</dbReference>
<dbReference type="Pfam" id="PF00482">
    <property type="entry name" value="T2SSF"/>
    <property type="match status" value="2"/>
</dbReference>
<keyword evidence="7 8" id="KW-0472">Membrane</keyword>
<dbReference type="PATRIC" id="fig|1354337.4.peg.2188"/>
<feature type="transmembrane region" description="Helical" evidence="8">
    <location>
        <begin position="146"/>
        <end position="165"/>
    </location>
</feature>
<feature type="domain" description="Type II secretion system protein GspF" evidence="9">
    <location>
        <begin position="195"/>
        <end position="312"/>
    </location>
</feature>
<evidence type="ECO:0000313" key="11">
    <source>
        <dbReference type="Proteomes" id="UP000094023"/>
    </source>
</evidence>
<evidence type="ECO:0000256" key="6">
    <source>
        <dbReference type="ARBA" id="ARBA00022989"/>
    </source>
</evidence>
<feature type="domain" description="Type II secretion system protein GspF" evidence="9">
    <location>
        <begin position="1"/>
        <end position="117"/>
    </location>
</feature>
<evidence type="ECO:0000256" key="8">
    <source>
        <dbReference type="SAM" id="Phobius"/>
    </source>
</evidence>
<dbReference type="AlphaFoldDB" id="A0A198FNY0"/>
<keyword evidence="4" id="KW-0997">Cell inner membrane</keyword>
<feature type="transmembrane region" description="Helical" evidence="8">
    <location>
        <begin position="94"/>
        <end position="113"/>
    </location>
</feature>
<keyword evidence="11" id="KW-1185">Reference proteome</keyword>